<dbReference type="SUPFAM" id="SSF54211">
    <property type="entry name" value="Ribosomal protein S5 domain 2-like"/>
    <property type="match status" value="1"/>
</dbReference>
<dbReference type="GO" id="GO:0004176">
    <property type="term" value="F:ATP-dependent peptidase activity"/>
    <property type="evidence" value="ECO:0007669"/>
    <property type="project" value="UniProtKB-UniRule"/>
</dbReference>
<dbReference type="HOGENOM" id="CLU_004109_4_3_7"/>
<dbReference type="InterPro" id="IPR020568">
    <property type="entry name" value="Ribosomal_Su5_D2-typ_SF"/>
</dbReference>
<accession>Q2IEV5</accession>
<dbReference type="GO" id="GO:0043565">
    <property type="term" value="F:sequence-specific DNA binding"/>
    <property type="evidence" value="ECO:0007669"/>
    <property type="project" value="UniProtKB-UniRule"/>
</dbReference>
<dbReference type="PROSITE" id="PS01046">
    <property type="entry name" value="LON_SER"/>
    <property type="match status" value="1"/>
</dbReference>
<dbReference type="SUPFAM" id="SSF52540">
    <property type="entry name" value="P-loop containing nucleoside triphosphate hydrolases"/>
    <property type="match status" value="1"/>
</dbReference>
<dbReference type="Proteomes" id="UP000001935">
    <property type="component" value="Chromosome"/>
</dbReference>
<dbReference type="InterPro" id="IPR046336">
    <property type="entry name" value="Lon_prtase_N_sf"/>
</dbReference>
<evidence type="ECO:0000256" key="4">
    <source>
        <dbReference type="ARBA" id="ARBA00022741"/>
    </source>
</evidence>
<evidence type="ECO:0000256" key="9">
    <source>
        <dbReference type="ARBA" id="ARBA00050665"/>
    </source>
</evidence>
<dbReference type="AlphaFoldDB" id="Q2IEV5"/>
<dbReference type="OrthoDB" id="9803599at2"/>
<dbReference type="FunFam" id="3.30.230.10:FF:000010">
    <property type="entry name" value="Lon protease"/>
    <property type="match status" value="1"/>
</dbReference>
<evidence type="ECO:0000256" key="2">
    <source>
        <dbReference type="ARBA" id="ARBA00022490"/>
    </source>
</evidence>
<feature type="active site" evidence="10 12">
    <location>
        <position position="734"/>
    </location>
</feature>
<dbReference type="SMART" id="SM00464">
    <property type="entry name" value="LON"/>
    <property type="match status" value="1"/>
</dbReference>
<dbReference type="CDD" id="cd19500">
    <property type="entry name" value="RecA-like_Lon"/>
    <property type="match status" value="1"/>
</dbReference>
<dbReference type="Pfam" id="PF05362">
    <property type="entry name" value="Lon_C"/>
    <property type="match status" value="1"/>
</dbReference>
<dbReference type="InterPro" id="IPR015947">
    <property type="entry name" value="PUA-like_sf"/>
</dbReference>
<keyword evidence="2 10" id="KW-0963">Cytoplasm</keyword>
<dbReference type="FunFam" id="3.40.50.300:FF:000021">
    <property type="entry name" value="Lon protease homolog"/>
    <property type="match status" value="1"/>
</dbReference>
<evidence type="ECO:0000256" key="6">
    <source>
        <dbReference type="ARBA" id="ARBA00022825"/>
    </source>
</evidence>
<evidence type="ECO:0000259" key="19">
    <source>
        <dbReference type="PROSITE" id="PS51787"/>
    </source>
</evidence>
<dbReference type="Gene3D" id="3.40.50.300">
    <property type="entry name" value="P-loop containing nucleotide triphosphate hydrolases"/>
    <property type="match status" value="1"/>
</dbReference>
<dbReference type="InterPro" id="IPR004815">
    <property type="entry name" value="Lon_bac/euk-typ"/>
</dbReference>
<dbReference type="GO" id="GO:0005524">
    <property type="term" value="F:ATP binding"/>
    <property type="evidence" value="ECO:0007669"/>
    <property type="project" value="UniProtKB-UniRule"/>
</dbReference>
<dbReference type="HAMAP" id="MF_01973">
    <property type="entry name" value="lon_bact"/>
    <property type="match status" value="1"/>
</dbReference>
<evidence type="ECO:0000256" key="12">
    <source>
        <dbReference type="PIRSR" id="PIRSR001174-1"/>
    </source>
</evidence>
<dbReference type="EC" id="3.4.21.53" evidence="10 11"/>
<dbReference type="MEROPS" id="S16.001"/>
<evidence type="ECO:0000256" key="14">
    <source>
        <dbReference type="PROSITE-ProRule" id="PRU01122"/>
    </source>
</evidence>
<evidence type="ECO:0000256" key="3">
    <source>
        <dbReference type="ARBA" id="ARBA00022670"/>
    </source>
</evidence>
<evidence type="ECO:0000256" key="15">
    <source>
        <dbReference type="RuleBase" id="RU000591"/>
    </source>
</evidence>
<proteinExistence type="evidence at transcript level"/>
<feature type="compositionally biased region" description="Low complexity" evidence="17">
    <location>
        <begin position="802"/>
        <end position="812"/>
    </location>
</feature>
<dbReference type="Gene3D" id="1.10.8.60">
    <property type="match status" value="1"/>
</dbReference>
<comment type="induction">
    <text evidence="10">By heat shock.</text>
</comment>
<dbReference type="eggNOG" id="COG0466">
    <property type="taxonomic scope" value="Bacteria"/>
</dbReference>
<evidence type="ECO:0000259" key="18">
    <source>
        <dbReference type="PROSITE" id="PS51786"/>
    </source>
</evidence>
<evidence type="ECO:0000256" key="10">
    <source>
        <dbReference type="HAMAP-Rule" id="MF_01973"/>
    </source>
</evidence>
<gene>
    <name evidence="10" type="primary">lon</name>
    <name evidence="20" type="ordered locus">Adeh_3350</name>
</gene>
<evidence type="ECO:0000256" key="13">
    <source>
        <dbReference type="PIRSR" id="PIRSR001174-2"/>
    </source>
</evidence>
<dbReference type="InterPro" id="IPR027543">
    <property type="entry name" value="Lon_bac"/>
</dbReference>
<feature type="domain" description="Lon proteolytic" evidence="18">
    <location>
        <begin position="604"/>
        <end position="785"/>
    </location>
</feature>
<dbReference type="GO" id="GO:0016887">
    <property type="term" value="F:ATP hydrolysis activity"/>
    <property type="evidence" value="ECO:0007669"/>
    <property type="project" value="UniProtKB-UniRule"/>
</dbReference>
<evidence type="ECO:0000256" key="16">
    <source>
        <dbReference type="SAM" id="Coils"/>
    </source>
</evidence>
<dbReference type="InterPro" id="IPR014721">
    <property type="entry name" value="Ribsml_uS5_D2-typ_fold_subgr"/>
</dbReference>
<feature type="region of interest" description="Disordered" evidence="17">
    <location>
        <begin position="790"/>
        <end position="812"/>
    </location>
</feature>
<keyword evidence="7 10" id="KW-0067">ATP-binding</keyword>
<dbReference type="InterPro" id="IPR008268">
    <property type="entry name" value="Peptidase_S16_AS"/>
</dbReference>
<dbReference type="EMBL" id="CP000251">
    <property type="protein sequence ID" value="ABC83117.1"/>
    <property type="molecule type" value="Genomic_DNA"/>
</dbReference>
<reference evidence="20 21" key="1">
    <citation type="submission" date="2006-01" db="EMBL/GenBank/DDBJ databases">
        <title>Complete sequence of Anaeromyxobacter dehalogenans 2CP-C.</title>
        <authorList>
            <consortium name="US DOE Joint Genome Institute"/>
            <person name="Copeland A."/>
            <person name="Lucas S."/>
            <person name="Lapidus A."/>
            <person name="Barry K."/>
            <person name="Detter J.C."/>
            <person name="Glavina T."/>
            <person name="Hammon N."/>
            <person name="Israni S."/>
            <person name="Pitluck S."/>
            <person name="Brettin T."/>
            <person name="Bruce D."/>
            <person name="Han C."/>
            <person name="Tapia R."/>
            <person name="Gilna P."/>
            <person name="Kiss H."/>
            <person name="Schmutz J."/>
            <person name="Larimer F."/>
            <person name="Land M."/>
            <person name="Kyrpides N."/>
            <person name="Anderson I."/>
            <person name="Sanford R.A."/>
            <person name="Ritalahti K.M."/>
            <person name="Thomas H.S."/>
            <person name="Kirby J.R."/>
            <person name="Zhulin I.B."/>
            <person name="Loeffler F.E."/>
            <person name="Richardson P."/>
        </authorList>
    </citation>
    <scope>NUCLEOTIDE SEQUENCE [LARGE SCALE GENOMIC DNA]</scope>
    <source>
        <strain evidence="20 21">2CP-C</strain>
    </source>
</reference>
<dbReference type="Pfam" id="PF00004">
    <property type="entry name" value="AAA"/>
    <property type="match status" value="1"/>
</dbReference>
<keyword evidence="8 10" id="KW-0346">Stress response</keyword>
<comment type="similarity">
    <text evidence="10 11 14 15">Belongs to the peptidase S16 family.</text>
</comment>
<evidence type="ECO:0000256" key="11">
    <source>
        <dbReference type="PIRNR" id="PIRNR001174"/>
    </source>
</evidence>
<evidence type="ECO:0000256" key="17">
    <source>
        <dbReference type="SAM" id="MobiDB-lite"/>
    </source>
</evidence>
<dbReference type="FunFam" id="1.20.5.5270:FF:000002">
    <property type="entry name" value="Lon protease homolog"/>
    <property type="match status" value="1"/>
</dbReference>
<comment type="subcellular location">
    <subcellularLocation>
        <location evidence="1 10 11">Cytoplasm</location>
    </subcellularLocation>
</comment>
<evidence type="ECO:0000256" key="7">
    <source>
        <dbReference type="ARBA" id="ARBA00022840"/>
    </source>
</evidence>
<keyword evidence="16" id="KW-0175">Coiled coil</keyword>
<feature type="binding site" evidence="10 13">
    <location>
        <begin position="365"/>
        <end position="372"/>
    </location>
    <ligand>
        <name>ATP</name>
        <dbReference type="ChEBI" id="CHEBI:30616"/>
    </ligand>
</feature>
<dbReference type="KEGG" id="ade:Adeh_3350"/>
<dbReference type="PANTHER" id="PTHR10046">
    <property type="entry name" value="ATP DEPENDENT LON PROTEASE FAMILY MEMBER"/>
    <property type="match status" value="1"/>
</dbReference>
<dbReference type="PROSITE" id="PS51787">
    <property type="entry name" value="LON_N"/>
    <property type="match status" value="1"/>
</dbReference>
<comment type="function">
    <text evidence="10">ATP-dependent serine protease that mediates the selective degradation of mutant and abnormal proteins as well as certain short-lived regulatory proteins. Required for cellular homeostasis and for survival from DNA damage and developmental changes induced by stress. Degrades polypeptides processively to yield small peptide fragments that are 5 to 10 amino acids long. Binds to DNA in a double-stranded, site-specific manner.</text>
</comment>
<evidence type="ECO:0000256" key="1">
    <source>
        <dbReference type="ARBA" id="ARBA00004496"/>
    </source>
</evidence>
<dbReference type="NCBIfam" id="NF008053">
    <property type="entry name" value="PRK10787.1"/>
    <property type="match status" value="1"/>
</dbReference>
<keyword evidence="4 10" id="KW-0547">Nucleotide-binding</keyword>
<dbReference type="InterPro" id="IPR027065">
    <property type="entry name" value="Lon_Prtase"/>
</dbReference>
<dbReference type="Gene3D" id="2.30.130.40">
    <property type="entry name" value="LON domain-like"/>
    <property type="match status" value="1"/>
</dbReference>
<keyword evidence="3 10" id="KW-0645">Protease</keyword>
<dbReference type="InterPro" id="IPR003959">
    <property type="entry name" value="ATPase_AAA_core"/>
</dbReference>
<keyword evidence="6 10" id="KW-0720">Serine protease</keyword>
<dbReference type="NCBIfam" id="TIGR00763">
    <property type="entry name" value="lon"/>
    <property type="match status" value="1"/>
</dbReference>
<dbReference type="Pfam" id="PF22667">
    <property type="entry name" value="Lon_lid"/>
    <property type="match status" value="1"/>
</dbReference>
<dbReference type="GO" id="GO:0034605">
    <property type="term" value="P:cellular response to heat"/>
    <property type="evidence" value="ECO:0007669"/>
    <property type="project" value="UniProtKB-UniRule"/>
</dbReference>
<dbReference type="Pfam" id="PF02190">
    <property type="entry name" value="LON_substr_bdg"/>
    <property type="match status" value="1"/>
</dbReference>
<evidence type="ECO:0000256" key="8">
    <source>
        <dbReference type="ARBA" id="ARBA00023016"/>
    </source>
</evidence>
<feature type="domain" description="Lon N-terminal" evidence="19">
    <location>
        <begin position="20"/>
        <end position="213"/>
    </location>
</feature>
<dbReference type="STRING" id="290397.Adeh_3350"/>
<organism evidence="20 21">
    <name type="scientific">Anaeromyxobacter dehalogenans (strain 2CP-C)</name>
    <dbReference type="NCBI Taxonomy" id="290397"/>
    <lineage>
        <taxon>Bacteria</taxon>
        <taxon>Pseudomonadati</taxon>
        <taxon>Myxococcota</taxon>
        <taxon>Myxococcia</taxon>
        <taxon>Myxococcales</taxon>
        <taxon>Cystobacterineae</taxon>
        <taxon>Anaeromyxobacteraceae</taxon>
        <taxon>Anaeromyxobacter</taxon>
    </lineage>
</organism>
<keyword evidence="5 10" id="KW-0378">Hydrolase</keyword>
<dbReference type="PIRSF" id="PIRSF001174">
    <property type="entry name" value="Lon_proteas"/>
    <property type="match status" value="1"/>
</dbReference>
<protein>
    <recommendedName>
        <fullName evidence="10 11">Lon protease</fullName>
        <ecNumber evidence="10 11">3.4.21.53</ecNumber>
    </recommendedName>
    <alternativeName>
        <fullName evidence="10">ATP-dependent protease La</fullName>
    </alternativeName>
</protein>
<comment type="catalytic activity">
    <reaction evidence="9 10 11 14">
        <text>Hydrolysis of proteins in presence of ATP.</text>
        <dbReference type="EC" id="3.4.21.53"/>
    </reaction>
</comment>
<dbReference type="GO" id="GO:0005737">
    <property type="term" value="C:cytoplasm"/>
    <property type="evidence" value="ECO:0007669"/>
    <property type="project" value="UniProtKB-SubCell"/>
</dbReference>
<feature type="active site" evidence="10 12">
    <location>
        <position position="691"/>
    </location>
</feature>
<dbReference type="SUPFAM" id="SSF88697">
    <property type="entry name" value="PUA domain-like"/>
    <property type="match status" value="1"/>
</dbReference>
<evidence type="ECO:0000313" key="21">
    <source>
        <dbReference type="Proteomes" id="UP000001935"/>
    </source>
</evidence>
<dbReference type="InterPro" id="IPR003111">
    <property type="entry name" value="Lon_prtase_N"/>
</dbReference>
<sequence length="812" mass="91101">MPIFSRNDDGKKDGKKSRTLPLLPLRDIIVFPHMVVPLFVGRQKSIAALEEAMAHDKAILLCAQKKAKTNEPAADDIFAVGTVGSIIQLLRLPDGTVKVLVEGKQRARIRRFLDSDKFLVVEADDIEEESERTVELEALMRSVHSTFEAYVKLNKRIPPEMLTSVSSIDDPARLADTIVAHLSLKLNDKQSILETESPAKRLEKLYELMQGEIEILQVEKKIRTRVKKQMEKTQKEYYLNEQMQAIQKELGERDEFKNEIQELEEKIKNKKMSKEATLKAKKELKKLKMMSPMSAEATVVRNYIDWILSLPWYDYTEDKLEIPEAEKVLDEDHYGLKKPKERIIEYLAVQKLVDRIRGPILCFVGPPGVGKTSLAKSIARSMNRRFVRISLGGVRDEAEIRGHRRTYIGALPGKIIQSLKKAGSGNPVFLLDEVDKMSTDFRGDPSAALLEVLDPEQNFNFNDHYLDLDYDLSKVMFICTANTMAGIPLPLQDRMEVIRLAGYTDLEKLSIAQRYLIPKQKEVNGLEHVPVEFKRSAMRALVHKYTKESGVRSLEREIGSICRKIAKDVLKTGQVDGKTYVVSERMVQKYLGPPRYRYGTAEEQDQVGLTTGLAWTELGGELLTVEAQVMPGKGKLTITGKLGEVMQESAQAAMSYVRSRAELLGLDKRFLENVDIHVHVPEGAIPKDGPSAGITMATTLVSALCRIPVRKDVAMTGEITLRGRVLPIGGLKEKVLAAHRGGIKKVLIPKENQKDIREIPRRVREKLQIVPVDHADEVLREALVLEHPEEFLAKPGGPKPEAPSAGGAAAQA</sequence>
<dbReference type="InterPro" id="IPR003593">
    <property type="entry name" value="AAA+_ATPase"/>
</dbReference>
<dbReference type="Gene3D" id="1.20.58.1480">
    <property type="match status" value="1"/>
</dbReference>
<dbReference type="InterPro" id="IPR054594">
    <property type="entry name" value="Lon_lid"/>
</dbReference>
<dbReference type="Gene3D" id="1.20.5.5270">
    <property type="match status" value="1"/>
</dbReference>
<comment type="subunit">
    <text evidence="10 11">Homohexamer. Organized in a ring with a central cavity.</text>
</comment>
<dbReference type="SMART" id="SM00382">
    <property type="entry name" value="AAA"/>
    <property type="match status" value="1"/>
</dbReference>
<evidence type="ECO:0000313" key="20">
    <source>
        <dbReference type="EMBL" id="ABC83117.1"/>
    </source>
</evidence>
<dbReference type="GO" id="GO:0006515">
    <property type="term" value="P:protein quality control for misfolded or incompletely synthesized proteins"/>
    <property type="evidence" value="ECO:0007669"/>
    <property type="project" value="UniProtKB-UniRule"/>
</dbReference>
<evidence type="ECO:0000256" key="5">
    <source>
        <dbReference type="ARBA" id="ARBA00022801"/>
    </source>
</evidence>
<feature type="coiled-coil region" evidence="16">
    <location>
        <begin position="199"/>
        <end position="280"/>
    </location>
</feature>
<dbReference type="PRINTS" id="PR00830">
    <property type="entry name" value="ENDOLAPTASE"/>
</dbReference>
<dbReference type="GO" id="GO:0004252">
    <property type="term" value="F:serine-type endopeptidase activity"/>
    <property type="evidence" value="ECO:0007669"/>
    <property type="project" value="UniProtKB-UniRule"/>
</dbReference>
<dbReference type="PROSITE" id="PS51786">
    <property type="entry name" value="LON_PROTEOLYTIC"/>
    <property type="match status" value="1"/>
</dbReference>
<dbReference type="InterPro" id="IPR008269">
    <property type="entry name" value="Lon_proteolytic"/>
</dbReference>
<name>Q2IEV5_ANADE</name>
<dbReference type="Gene3D" id="3.30.230.10">
    <property type="match status" value="1"/>
</dbReference>
<dbReference type="InterPro" id="IPR027417">
    <property type="entry name" value="P-loop_NTPase"/>
</dbReference>